<evidence type="ECO:0000313" key="2">
    <source>
        <dbReference type="EMBL" id="PWE88041.1"/>
    </source>
</evidence>
<gene>
    <name evidence="2" type="ORF">LG34_00415</name>
</gene>
<protein>
    <recommendedName>
        <fullName evidence="4">Stage II sporulation protein P</fullName>
    </recommendedName>
</protein>
<reference evidence="2 3" key="1">
    <citation type="submission" date="2014-09" db="EMBL/GenBank/DDBJ databases">
        <title>Butyrate-producing bacteria isolated from human gut.</title>
        <authorList>
            <person name="Zhang Q."/>
            <person name="Zhao L."/>
        </authorList>
    </citation>
    <scope>NUCLEOTIDE SEQUENCE [LARGE SCALE GENOMIC DNA]</scope>
    <source>
        <strain evidence="2 3">21</strain>
    </source>
</reference>
<feature type="region of interest" description="Disordered" evidence="1">
    <location>
        <begin position="85"/>
        <end position="123"/>
    </location>
</feature>
<sequence>MITAGVLLIGSSLFLWICILGVRNTSLWNRLQYQICYLMLKQYAPVLTAGDGDQTAYQIEDDTTMYDMQSESQLSYDQILVKKDPQETQTVDDSAGNSDTDANQTDPENTQSNEADASSGDVATTAVSAGGNAVSLEKLNDFDYLIQHYYTVDKSTTINSSQLVVQNLLNKDCTIQKTTEDVPQILIYHTHGSEGYADSTPGDPNTSVIAVGNRLTQLLQDTYGYHVLHDTGIYDTDRDHAYNVAAPVIQKILQDHPSIEVVIDLHRDGVADTTRLAANINGVDMAQVMFFNGLSKTTATGDIDYLRNPYIEDNLAMSLKMQLAATELYPGFTRKIYLKSYRYNMHLCPKSLLIEVGAQTNTLQEAVNAMDPLAQVLDRVLSGK</sequence>
<organism evidence="2 3">
    <name type="scientific">Eubacterium ramulus</name>
    <dbReference type="NCBI Taxonomy" id="39490"/>
    <lineage>
        <taxon>Bacteria</taxon>
        <taxon>Bacillati</taxon>
        <taxon>Bacillota</taxon>
        <taxon>Clostridia</taxon>
        <taxon>Eubacteriales</taxon>
        <taxon>Eubacteriaceae</taxon>
        <taxon>Eubacterium</taxon>
    </lineage>
</organism>
<evidence type="ECO:0000256" key="1">
    <source>
        <dbReference type="SAM" id="MobiDB-lite"/>
    </source>
</evidence>
<keyword evidence="3" id="KW-1185">Reference proteome</keyword>
<evidence type="ECO:0000313" key="3">
    <source>
        <dbReference type="Proteomes" id="UP000245288"/>
    </source>
</evidence>
<feature type="compositionally biased region" description="Polar residues" evidence="1">
    <location>
        <begin position="87"/>
        <end position="123"/>
    </location>
</feature>
<accession>A0A2V1JY08</accession>
<dbReference type="Pfam" id="PF07454">
    <property type="entry name" value="SpoIIP"/>
    <property type="match status" value="1"/>
</dbReference>
<comment type="caution">
    <text evidence="2">The sequence shown here is derived from an EMBL/GenBank/DDBJ whole genome shotgun (WGS) entry which is preliminary data.</text>
</comment>
<dbReference type="NCBIfam" id="TIGR02867">
    <property type="entry name" value="spore_II_P"/>
    <property type="match status" value="1"/>
</dbReference>
<proteinExistence type="predicted"/>
<dbReference type="EMBL" id="JRFU01000004">
    <property type="protein sequence ID" value="PWE88041.1"/>
    <property type="molecule type" value="Genomic_DNA"/>
</dbReference>
<evidence type="ECO:0008006" key="4">
    <source>
        <dbReference type="Google" id="ProtNLM"/>
    </source>
</evidence>
<dbReference type="Proteomes" id="UP000245288">
    <property type="component" value="Unassembled WGS sequence"/>
</dbReference>
<name>A0A2V1JY08_EUBRA</name>
<dbReference type="InterPro" id="IPR010897">
    <property type="entry name" value="Spore_II_P"/>
</dbReference>
<dbReference type="AlphaFoldDB" id="A0A2V1JY08"/>
<dbReference type="RefSeq" id="WP_242979757.1">
    <property type="nucleotide sequence ID" value="NZ_JRFU01000004.1"/>
</dbReference>